<proteinExistence type="predicted"/>
<sequence>MSHSITLFNELSLTSKLLILINYSKQMNTKIRIRKSDILTKSLDTSGYKLGKNRKLSFVENHLNFSKTKEDRSIHQFVNSIKQLQLKSKINIEESQNSRQLNQSRMLTTKIVSLRV</sequence>
<name>A0A1D8RDY9_9STRA</name>
<dbReference type="EMBL" id="KX839261">
    <property type="protein sequence ID" value="AOW70946.1"/>
    <property type="molecule type" value="Genomic_DNA"/>
</dbReference>
<protein>
    <submittedName>
        <fullName evidence="1">Uncharacterized protein</fullName>
    </submittedName>
</protein>
<keyword evidence="1" id="KW-0934">Plastid</keyword>
<reference evidence="1" key="1">
    <citation type="submission" date="2016-09" db="EMBL/GenBank/DDBJ databases">
        <title>The plastid genome of some eustigmatophyte algae harbours a bacteria-derived six-gene cluster for biosynthesis of a novel secondary metabolite.</title>
        <authorList>
            <person name="Yurchenko T."/>
            <person name="Sevcikova T."/>
            <person name="Strnad H."/>
            <person name="Butenko A."/>
            <person name="Elias M."/>
        </authorList>
    </citation>
    <scope>NUCLEOTIDE SEQUENCE</scope>
</reference>
<keyword evidence="1" id="KW-0150">Chloroplast</keyword>
<dbReference type="AlphaFoldDB" id="A0A1D8RDY9"/>
<organism evidence="1">
    <name type="scientific">Vischeria sp. CAUP Q 202</name>
    <dbReference type="NCBI Taxonomy" id="1805947"/>
    <lineage>
        <taxon>Eukaryota</taxon>
        <taxon>Sar</taxon>
        <taxon>Stramenopiles</taxon>
        <taxon>Ochrophyta</taxon>
        <taxon>Eustigmatophyceae</taxon>
        <taxon>Eustigmatales</taxon>
        <taxon>Chlorobotryaceae</taxon>
        <taxon>Vischeria</taxon>
    </lineage>
</organism>
<geneLocation type="chloroplast" evidence="1"/>
<evidence type="ECO:0000313" key="1">
    <source>
        <dbReference type="EMBL" id="AOW70946.1"/>
    </source>
</evidence>
<accession>A0A1D8RDY9</accession>
<gene>
    <name evidence="1" type="primary">ycf95</name>
</gene>